<dbReference type="InterPro" id="IPR043504">
    <property type="entry name" value="Peptidase_S1_PA_chymotrypsin"/>
</dbReference>
<dbReference type="InterPro" id="IPR008353">
    <property type="entry name" value="Peptidase_S1B_tx"/>
</dbReference>
<reference evidence="9 10" key="1">
    <citation type="journal article" date="2020" name="Access Microbiol">
        <title>Isolation and genome sequencing of Staphylococcus schleiferi subspecies coagulans from Antarctic seals.</title>
        <authorList>
            <person name="Foster G."/>
            <person name="Robb A."/>
            <person name="Paterson G.K."/>
        </authorList>
    </citation>
    <scope>NUCLEOTIDE SEQUENCE [LARGE SCALE GENOMIC DNA]</scope>
    <source>
        <strain evidence="9 10">M615/02/4</strain>
    </source>
</reference>
<dbReference type="EC" id="3.4.21.-" evidence="8"/>
<proteinExistence type="inferred from homology"/>
<keyword evidence="4 8" id="KW-0378">Hydrolase</keyword>
<feature type="active site" description="Charge relay system" evidence="7">
    <location>
        <position position="198"/>
    </location>
</feature>
<dbReference type="SUPFAM" id="SSF50494">
    <property type="entry name" value="Trypsin-like serine proteases"/>
    <property type="match status" value="1"/>
</dbReference>
<dbReference type="InterPro" id="IPR050966">
    <property type="entry name" value="Glutamyl_endopeptidase"/>
</dbReference>
<feature type="active site" description="Charge relay system" evidence="7">
    <location>
        <position position="79"/>
    </location>
</feature>
<dbReference type="GO" id="GO:0004252">
    <property type="term" value="F:serine-type endopeptidase activity"/>
    <property type="evidence" value="ECO:0007669"/>
    <property type="project" value="InterPro"/>
</dbReference>
<evidence type="ECO:0000256" key="6">
    <source>
        <dbReference type="ARBA" id="ARBA00023026"/>
    </source>
</evidence>
<evidence type="ECO:0000256" key="5">
    <source>
        <dbReference type="ARBA" id="ARBA00022825"/>
    </source>
</evidence>
<feature type="active site" description="Charge relay system" evidence="7">
    <location>
        <position position="119"/>
    </location>
</feature>
<dbReference type="PROSITE" id="PS00673">
    <property type="entry name" value="V8_SER"/>
    <property type="match status" value="1"/>
</dbReference>
<evidence type="ECO:0000256" key="3">
    <source>
        <dbReference type="ARBA" id="ARBA00022729"/>
    </source>
</evidence>
<evidence type="ECO:0000313" key="10">
    <source>
        <dbReference type="Proteomes" id="UP000524893"/>
    </source>
</evidence>
<evidence type="ECO:0000256" key="4">
    <source>
        <dbReference type="ARBA" id="ARBA00022801"/>
    </source>
</evidence>
<dbReference type="Proteomes" id="UP000524893">
    <property type="component" value="Unassembled WGS sequence"/>
</dbReference>
<dbReference type="InterPro" id="IPR009003">
    <property type="entry name" value="Peptidase_S1_PA"/>
</dbReference>
<name>A0A9X0PHX6_9STAP</name>
<sequence length="244" mass="26282">MKKDILVKGLTAFTILTSTYAMQASVVNTHNVAHAYADDRVQVKDVTQSPYKAIVAVGNSEHQGSGVVVGPHTVVTNKHVVGWQYDHPEAVRITPMATAGSNGGLYQAEKVIPFPGEEDLVVIHVKPQTIEPPMKKFDQNAGILSLSDANATQVGDRIHTAGYPGDKARGTMWKADGRITEINGSSFVMSLYTVGGQSGSPIYNDQQQVVGIVRGGPEDVHAKITDGVFFNQDVIQFIKANIKK</sequence>
<evidence type="ECO:0000256" key="1">
    <source>
        <dbReference type="ARBA" id="ARBA00008764"/>
    </source>
</evidence>
<accession>A0A9X0PHX6</accession>
<evidence type="ECO:0000256" key="7">
    <source>
        <dbReference type="PIRSR" id="PIRSR608256-1"/>
    </source>
</evidence>
<dbReference type="PRINTS" id="PR00839">
    <property type="entry name" value="V8PROTEASE"/>
</dbReference>
<evidence type="ECO:0000256" key="2">
    <source>
        <dbReference type="ARBA" id="ARBA00022670"/>
    </source>
</evidence>
<feature type="signal peptide" evidence="8">
    <location>
        <begin position="1"/>
        <end position="23"/>
    </location>
</feature>
<dbReference type="Pfam" id="PF13365">
    <property type="entry name" value="Trypsin_2"/>
    <property type="match status" value="1"/>
</dbReference>
<dbReference type="PANTHER" id="PTHR15462:SF8">
    <property type="entry name" value="SERINE PROTEASE"/>
    <property type="match status" value="1"/>
</dbReference>
<dbReference type="RefSeq" id="WP_165546301.1">
    <property type="nucleotide sequence ID" value="NZ_JABTCN010000065.1"/>
</dbReference>
<dbReference type="GO" id="GO:0006508">
    <property type="term" value="P:proteolysis"/>
    <property type="evidence" value="ECO:0007669"/>
    <property type="project" value="UniProtKB-KW"/>
</dbReference>
<evidence type="ECO:0000313" key="9">
    <source>
        <dbReference type="EMBL" id="MBA8777589.1"/>
    </source>
</evidence>
<dbReference type="InterPro" id="IPR000126">
    <property type="entry name" value="V8_ser_AS"/>
</dbReference>
<organism evidence="9 10">
    <name type="scientific">Staphylococcus coagulans</name>
    <dbReference type="NCBI Taxonomy" id="74706"/>
    <lineage>
        <taxon>Bacteria</taxon>
        <taxon>Bacillati</taxon>
        <taxon>Bacillota</taxon>
        <taxon>Bacilli</taxon>
        <taxon>Bacillales</taxon>
        <taxon>Staphylococcaceae</taxon>
        <taxon>Staphylococcus</taxon>
    </lineage>
</organism>
<dbReference type="InterPro" id="IPR028301">
    <property type="entry name" value="V8_his_AS"/>
</dbReference>
<protein>
    <recommendedName>
        <fullName evidence="8">Serine protease</fullName>
        <ecNumber evidence="8">3.4.21.-</ecNumber>
    </recommendedName>
</protein>
<keyword evidence="3 8" id="KW-0732">Signal</keyword>
<keyword evidence="5 8" id="KW-0720">Serine protease</keyword>
<comment type="similarity">
    <text evidence="1 8">Belongs to the peptidase S1B family.</text>
</comment>
<dbReference type="AlphaFoldDB" id="A0A9X0PHX6"/>
<keyword evidence="2 8" id="KW-0645">Protease</keyword>
<dbReference type="Gene3D" id="2.40.10.10">
    <property type="entry name" value="Trypsin-like serine proteases"/>
    <property type="match status" value="2"/>
</dbReference>
<evidence type="ECO:0000256" key="8">
    <source>
        <dbReference type="RuleBase" id="RU004296"/>
    </source>
</evidence>
<feature type="chain" id="PRO_5041020400" description="Serine protease" evidence="8">
    <location>
        <begin position="24"/>
        <end position="244"/>
    </location>
</feature>
<dbReference type="EMBL" id="JABTCN010000065">
    <property type="protein sequence ID" value="MBA8777589.1"/>
    <property type="molecule type" value="Genomic_DNA"/>
</dbReference>
<dbReference type="PRINTS" id="PR01774">
    <property type="entry name" value="EXFOLTOXIN"/>
</dbReference>
<dbReference type="PANTHER" id="PTHR15462">
    <property type="entry name" value="SERINE PROTEASE"/>
    <property type="match status" value="1"/>
</dbReference>
<comment type="caution">
    <text evidence="9">The sequence shown here is derived from an EMBL/GenBank/DDBJ whole genome shotgun (WGS) entry which is preliminary data.</text>
</comment>
<keyword evidence="6" id="KW-0843">Virulence</keyword>
<gene>
    <name evidence="9" type="ORF">HR081_11990</name>
</gene>
<dbReference type="InterPro" id="IPR008256">
    <property type="entry name" value="Peptidase_S1B"/>
</dbReference>
<dbReference type="PROSITE" id="PS00672">
    <property type="entry name" value="V8_HIS"/>
    <property type="match status" value="1"/>
</dbReference>